<reference evidence="1" key="1">
    <citation type="journal article" date="2015" name="Nature">
        <title>Complex archaea that bridge the gap between prokaryotes and eukaryotes.</title>
        <authorList>
            <person name="Spang A."/>
            <person name="Saw J.H."/>
            <person name="Jorgensen S.L."/>
            <person name="Zaremba-Niedzwiedzka K."/>
            <person name="Martijn J."/>
            <person name="Lind A.E."/>
            <person name="van Eijk R."/>
            <person name="Schleper C."/>
            <person name="Guy L."/>
            <person name="Ettema T.J."/>
        </authorList>
    </citation>
    <scope>NUCLEOTIDE SEQUENCE</scope>
</reference>
<comment type="caution">
    <text evidence="1">The sequence shown here is derived from an EMBL/GenBank/DDBJ whole genome shotgun (WGS) entry which is preliminary data.</text>
</comment>
<gene>
    <name evidence="1" type="ORF">LCGC14_2076480</name>
</gene>
<sequence length="322" mass="35868">MQAMVDTSQHSPLGGSGAHRWMPCPGSVALSYGVEDEESEYATVGLQAHALAEWCLRGGRDAWELVRDDSVVDREMADAVQVYLNAVRNAHPARTPKQDRAIALWGKKLFTEFAHGSKGLSWVELGFYCPSIHEYFWGKADFVYWHKSSELHVWDYKHGAGIVVEVVQNPQLMYYGCGALESLNLWDKVDRVVLHVAQPRGFHFDGPIRSWAVSTEDLRKWMNETLAPAMDRALASRETASGEHCRFCPARSRACPQILEDFDEMEALMSAMKLDKKDAAGKLTNAQAGRLLDLYDVAKIAAKAAGKTVFARLEAGKKVPGR</sequence>
<evidence type="ECO:0008006" key="2">
    <source>
        <dbReference type="Google" id="ProtNLM"/>
    </source>
</evidence>
<name>A0A0F9EH52_9ZZZZ</name>
<proteinExistence type="predicted"/>
<organism evidence="1">
    <name type="scientific">marine sediment metagenome</name>
    <dbReference type="NCBI Taxonomy" id="412755"/>
    <lineage>
        <taxon>unclassified sequences</taxon>
        <taxon>metagenomes</taxon>
        <taxon>ecological metagenomes</taxon>
    </lineage>
</organism>
<dbReference type="EMBL" id="LAZR01025009">
    <property type="protein sequence ID" value="KKL73284.1"/>
    <property type="molecule type" value="Genomic_DNA"/>
</dbReference>
<dbReference type="Pfam" id="PF10926">
    <property type="entry name" value="DUF2800"/>
    <property type="match status" value="1"/>
</dbReference>
<accession>A0A0F9EH52</accession>
<feature type="non-terminal residue" evidence="1">
    <location>
        <position position="322"/>
    </location>
</feature>
<protein>
    <recommendedName>
        <fullName evidence="2">PD-(D/E)XK endonuclease-like domain-containing protein</fullName>
    </recommendedName>
</protein>
<evidence type="ECO:0000313" key="1">
    <source>
        <dbReference type="EMBL" id="KKL73284.1"/>
    </source>
</evidence>
<dbReference type="AlphaFoldDB" id="A0A0F9EH52"/>
<dbReference type="InterPro" id="IPR021229">
    <property type="entry name" value="DUF2800"/>
</dbReference>